<proteinExistence type="predicted"/>
<evidence type="ECO:0000259" key="1">
    <source>
        <dbReference type="Pfam" id="PF01575"/>
    </source>
</evidence>
<dbReference type="EMBL" id="FNHG01000012">
    <property type="protein sequence ID" value="SDM49370.1"/>
    <property type="molecule type" value="Genomic_DNA"/>
</dbReference>
<dbReference type="PANTHER" id="PTHR42993:SF1">
    <property type="entry name" value="MAOC-LIKE DEHYDRATASE DOMAIN-CONTAINING PROTEIN"/>
    <property type="match status" value="1"/>
</dbReference>
<gene>
    <name evidence="2" type="ORF">SAMN04488568_11267</name>
</gene>
<keyword evidence="3" id="KW-1185">Reference proteome</keyword>
<reference evidence="2 3" key="1">
    <citation type="submission" date="2016-10" db="EMBL/GenBank/DDBJ databases">
        <authorList>
            <person name="de Groot N.N."/>
        </authorList>
    </citation>
    <scope>NUCLEOTIDE SEQUENCE [LARGE SCALE GENOMIC DNA]</scope>
    <source>
        <strain evidence="2 3">DSM 16077</strain>
    </source>
</reference>
<dbReference type="PANTHER" id="PTHR42993">
    <property type="entry name" value="MAOC-LIKE DEHYDRATASE DOMAIN-CONTAINING PROTEIN"/>
    <property type="match status" value="1"/>
</dbReference>
<name>A0A1G9TNU6_9PROT</name>
<dbReference type="STRING" id="144026.SAMN04488568_11267"/>
<evidence type="ECO:0000313" key="2">
    <source>
        <dbReference type="EMBL" id="SDM49370.1"/>
    </source>
</evidence>
<dbReference type="RefSeq" id="WP_091770476.1">
    <property type="nucleotide sequence ID" value="NZ_FNHG01000012.1"/>
</dbReference>
<dbReference type="Gene3D" id="3.10.129.10">
    <property type="entry name" value="Hotdog Thioesterase"/>
    <property type="match status" value="1"/>
</dbReference>
<accession>A0A1G9TNU6</accession>
<dbReference type="SUPFAM" id="SSF54637">
    <property type="entry name" value="Thioesterase/thiol ester dehydrase-isomerase"/>
    <property type="match status" value="1"/>
</dbReference>
<dbReference type="CDD" id="cd03450">
    <property type="entry name" value="NodN"/>
    <property type="match status" value="1"/>
</dbReference>
<dbReference type="AlphaFoldDB" id="A0A1G9TNU6"/>
<feature type="domain" description="MaoC-like" evidence="1">
    <location>
        <begin position="10"/>
        <end position="116"/>
    </location>
</feature>
<organism evidence="2 3">
    <name type="scientific">Maricaulis salignorans</name>
    <dbReference type="NCBI Taxonomy" id="144026"/>
    <lineage>
        <taxon>Bacteria</taxon>
        <taxon>Pseudomonadati</taxon>
        <taxon>Pseudomonadota</taxon>
        <taxon>Alphaproteobacteria</taxon>
        <taxon>Maricaulales</taxon>
        <taxon>Maricaulaceae</taxon>
        <taxon>Maricaulis</taxon>
    </lineage>
</organism>
<dbReference type="Pfam" id="PF01575">
    <property type="entry name" value="MaoC_dehydratas"/>
    <property type="match status" value="1"/>
</dbReference>
<dbReference type="InterPro" id="IPR002539">
    <property type="entry name" value="MaoC-like_dom"/>
</dbReference>
<dbReference type="InterPro" id="IPR029069">
    <property type="entry name" value="HotDog_dom_sf"/>
</dbReference>
<evidence type="ECO:0000313" key="3">
    <source>
        <dbReference type="Proteomes" id="UP000199759"/>
    </source>
</evidence>
<protein>
    <submittedName>
        <fullName evidence="2">Acyl dehydratase</fullName>
    </submittedName>
</protein>
<dbReference type="InterPro" id="IPR039375">
    <property type="entry name" value="NodN-like"/>
</dbReference>
<sequence length="153" mass="16988">MAIVKPADLASEIGKEIGLSNWIKLDQSRIDQFADVTEDHQFIHLDAERAAKETPFGGTIAHGFLSLSMLSRMAMDIAFTLEGMAMGINYGFDKVRFLTPVSSGRKIRGRFVLEDAVEKSPGQWMLRFGITVEIEGEDKPALIAQWLTMQVVA</sequence>
<dbReference type="Proteomes" id="UP000199759">
    <property type="component" value="Unassembled WGS sequence"/>
</dbReference>
<dbReference type="OrthoDB" id="9801735at2"/>